<evidence type="ECO:0000256" key="3">
    <source>
        <dbReference type="SAM" id="SignalP"/>
    </source>
</evidence>
<keyword evidence="2" id="KW-1133">Transmembrane helix</keyword>
<evidence type="ECO:0000313" key="5">
    <source>
        <dbReference type="Proteomes" id="UP001645859"/>
    </source>
</evidence>
<accession>A0ABS1SEG9</accession>
<feature type="transmembrane region" description="Helical" evidence="2">
    <location>
        <begin position="150"/>
        <end position="170"/>
    </location>
</feature>
<feature type="region of interest" description="Disordered" evidence="1">
    <location>
        <begin position="116"/>
        <end position="144"/>
    </location>
</feature>
<comment type="caution">
    <text evidence="4">The sequence shown here is derived from an EMBL/GenBank/DDBJ whole genome shotgun (WGS) entry which is preliminary data.</text>
</comment>
<evidence type="ECO:0000256" key="2">
    <source>
        <dbReference type="SAM" id="Phobius"/>
    </source>
</evidence>
<keyword evidence="2" id="KW-0812">Transmembrane</keyword>
<keyword evidence="2" id="KW-0472">Membrane</keyword>
<gene>
    <name evidence="4" type="ORF">D3230_06470</name>
</gene>
<sequence>MLLALCLAVAGAAAAHAKPAPEFRAPDGATAVWIDIEIESLDPGAVTGFLRADGVPTSLTFVASPTGLTAQVIDPSPSFSLELVAETRTQARVSVTFADAAGSVRGGSSSLVTLPAKSTTVVPPDPPTDDPTANRPESPGSSLAQTGAHAVWGVVLMAAACAAVGLGMVMRRRKGAAL</sequence>
<dbReference type="RefSeq" id="WP_202344212.1">
    <property type="nucleotide sequence ID" value="NZ_BAAAPI010000013.1"/>
</dbReference>
<proteinExistence type="predicted"/>
<dbReference type="EMBL" id="QYAC01000003">
    <property type="protein sequence ID" value="MBL3678940.1"/>
    <property type="molecule type" value="Genomic_DNA"/>
</dbReference>
<keyword evidence="5" id="KW-1185">Reference proteome</keyword>
<protein>
    <submittedName>
        <fullName evidence="4">Uncharacterized protein</fullName>
    </submittedName>
</protein>
<reference evidence="4 5" key="1">
    <citation type="submission" date="2018-09" db="EMBL/GenBank/DDBJ databases">
        <title>Comparative genomics of Leucobacter spp.</title>
        <authorList>
            <person name="Reis A.C."/>
            <person name="Kolvenbach B.A."/>
            <person name="Corvini P.F.X."/>
            <person name="Nunes O.C."/>
        </authorList>
    </citation>
    <scope>NUCLEOTIDE SEQUENCE [LARGE SCALE GENOMIC DNA]</scope>
    <source>
        <strain evidence="4 5">TAN 31504</strain>
    </source>
</reference>
<dbReference type="Proteomes" id="UP001645859">
    <property type="component" value="Unassembled WGS sequence"/>
</dbReference>
<feature type="chain" id="PRO_5046580681" evidence="3">
    <location>
        <begin position="18"/>
        <end position="178"/>
    </location>
</feature>
<name>A0ABS1SEG9_9MICO</name>
<organism evidence="4 5">
    <name type="scientific">Leucobacter chromiireducens subsp. solipictus</name>
    <dbReference type="NCBI Taxonomy" id="398235"/>
    <lineage>
        <taxon>Bacteria</taxon>
        <taxon>Bacillati</taxon>
        <taxon>Actinomycetota</taxon>
        <taxon>Actinomycetes</taxon>
        <taxon>Micrococcales</taxon>
        <taxon>Microbacteriaceae</taxon>
        <taxon>Leucobacter</taxon>
    </lineage>
</organism>
<evidence type="ECO:0000313" key="4">
    <source>
        <dbReference type="EMBL" id="MBL3678940.1"/>
    </source>
</evidence>
<evidence type="ECO:0000256" key="1">
    <source>
        <dbReference type="SAM" id="MobiDB-lite"/>
    </source>
</evidence>
<feature type="signal peptide" evidence="3">
    <location>
        <begin position="1"/>
        <end position="17"/>
    </location>
</feature>
<keyword evidence="3" id="KW-0732">Signal</keyword>